<evidence type="ECO:0000259" key="2">
    <source>
        <dbReference type="Pfam" id="PF04324"/>
    </source>
</evidence>
<dbReference type="InterPro" id="IPR052745">
    <property type="entry name" value="G3P_Oxidase/Oxidoreductase"/>
</dbReference>
<organism evidence="3 4">
    <name type="scientific">Candidatus Stercoripulliclostridium merdipullorum</name>
    <dbReference type="NCBI Taxonomy" id="2840952"/>
    <lineage>
        <taxon>Bacteria</taxon>
        <taxon>Bacillati</taxon>
        <taxon>Bacillota</taxon>
        <taxon>Clostridia</taxon>
        <taxon>Eubacteriales</taxon>
        <taxon>Candidatus Stercoripulliclostridium</taxon>
    </lineage>
</organism>
<dbReference type="InterPro" id="IPR007419">
    <property type="entry name" value="BFD-like_2Fe2S-bd_dom"/>
</dbReference>
<gene>
    <name evidence="3" type="ORF">IAB14_05790</name>
</gene>
<reference evidence="3" key="2">
    <citation type="journal article" date="2021" name="PeerJ">
        <title>Extensive microbial diversity within the chicken gut microbiome revealed by metagenomics and culture.</title>
        <authorList>
            <person name="Gilroy R."/>
            <person name="Ravi A."/>
            <person name="Getino M."/>
            <person name="Pursley I."/>
            <person name="Horton D.L."/>
            <person name="Alikhan N.F."/>
            <person name="Baker D."/>
            <person name="Gharbi K."/>
            <person name="Hall N."/>
            <person name="Watson M."/>
            <person name="Adriaenssens E.M."/>
            <person name="Foster-Nyarko E."/>
            <person name="Jarju S."/>
            <person name="Secka A."/>
            <person name="Antonio M."/>
            <person name="Oren A."/>
            <person name="Chaudhuri R.R."/>
            <person name="La Ragione R."/>
            <person name="Hildebrand F."/>
            <person name="Pallen M.J."/>
        </authorList>
    </citation>
    <scope>NUCLEOTIDE SEQUENCE</scope>
    <source>
        <strain evidence="3">23406</strain>
    </source>
</reference>
<dbReference type="PANTHER" id="PTHR42720:SF1">
    <property type="entry name" value="GLYCEROL 3-PHOSPHATE OXIDASE"/>
    <property type="match status" value="1"/>
</dbReference>
<evidence type="ECO:0000313" key="4">
    <source>
        <dbReference type="Proteomes" id="UP000886891"/>
    </source>
</evidence>
<dbReference type="AlphaFoldDB" id="A0A9D1NCI8"/>
<evidence type="ECO:0000259" key="1">
    <source>
        <dbReference type="Pfam" id="PF01266"/>
    </source>
</evidence>
<dbReference type="Gene3D" id="1.10.10.1100">
    <property type="entry name" value="BFD-like [2Fe-2S]-binding domain"/>
    <property type="match status" value="1"/>
</dbReference>
<dbReference type="CDD" id="cd19946">
    <property type="entry name" value="GlpA-like_Fer2_BFD-like"/>
    <property type="match status" value="1"/>
</dbReference>
<accession>A0A9D1NCI8</accession>
<comment type="caution">
    <text evidence="3">The sequence shown here is derived from an EMBL/GenBank/DDBJ whole genome shotgun (WGS) entry which is preliminary data.</text>
</comment>
<dbReference type="Pfam" id="PF04324">
    <property type="entry name" value="Fer2_BFD"/>
    <property type="match status" value="1"/>
</dbReference>
<dbReference type="PANTHER" id="PTHR42720">
    <property type="entry name" value="GLYCEROL-3-PHOSPHATE DEHYDROGENASE"/>
    <property type="match status" value="1"/>
</dbReference>
<dbReference type="Proteomes" id="UP000886891">
    <property type="component" value="Unassembled WGS sequence"/>
</dbReference>
<protein>
    <submittedName>
        <fullName evidence="3">NAD(P)/FAD-dependent oxidoreductase</fullName>
    </submittedName>
</protein>
<dbReference type="InterPro" id="IPR006076">
    <property type="entry name" value="FAD-dep_OxRdtase"/>
</dbReference>
<dbReference type="Pfam" id="PF01266">
    <property type="entry name" value="DAO"/>
    <property type="match status" value="1"/>
</dbReference>
<dbReference type="EMBL" id="DVOH01000042">
    <property type="protein sequence ID" value="HIV00602.1"/>
    <property type="molecule type" value="Genomic_DNA"/>
</dbReference>
<proteinExistence type="predicted"/>
<dbReference type="SUPFAM" id="SSF51905">
    <property type="entry name" value="FAD/NAD(P)-binding domain"/>
    <property type="match status" value="1"/>
</dbReference>
<dbReference type="Gene3D" id="3.50.50.60">
    <property type="entry name" value="FAD/NAD(P)-binding domain"/>
    <property type="match status" value="1"/>
</dbReference>
<reference evidence="3" key="1">
    <citation type="submission" date="2020-10" db="EMBL/GenBank/DDBJ databases">
        <authorList>
            <person name="Gilroy R."/>
        </authorList>
    </citation>
    <scope>NUCLEOTIDE SEQUENCE</scope>
    <source>
        <strain evidence="3">23406</strain>
    </source>
</reference>
<name>A0A9D1NCI8_9FIRM</name>
<dbReference type="InterPro" id="IPR036188">
    <property type="entry name" value="FAD/NAD-bd_sf"/>
</dbReference>
<dbReference type="InterPro" id="IPR041854">
    <property type="entry name" value="BFD-like_2Fe2S-bd_dom_sf"/>
</dbReference>
<dbReference type="Gene3D" id="3.30.9.10">
    <property type="entry name" value="D-Amino Acid Oxidase, subunit A, domain 2"/>
    <property type="match status" value="1"/>
</dbReference>
<sequence length="571" mass="61881">MKTVEKIRKKILKAGIDGVTVTRHNGGICLSGEVGDYETVLEAGRLAVDKKHSRGVINDLRVKGEVENGMKVPCASDQSLDGRTPDVLVIGGGIVGCAILRALSRYEIEAMLIEKEYDVAVQQSSRNDGMIHAGIDLKPNSNKVKYNMRGNAMYDRLSAELDVPIDRCGQYVLFTAGWQRLIYPLIVARGRKNDIPLAYLGKKKMAEAIGSPGYGYGGFLCQGAGIVSPYLMTVALAENAVTNGCEVYLETAALSVENDGKRVTAVNTNRGRIYPKILINAAGVWADKIAETAGDRHFTLHPRKGEEIVLDKKARGFGKGVVGRFELKGSSGKNHTKGGGVIPTIDHNVLLGPSAYEVRDREDLSTTRAGIDAVFQKQKSSVTDLKQSDFITYFAGIRAATYEEEFVVERSPVIANLIQAAGIQSPGITAAPAIAEDVAKWVGEIFAEQNRPLAEKQNFNPYRKGIPSVQAMSKEERAELIRQNPDYGEIVCRCEEISKGEILDALRRPLASPTIDGVKRRVRAGMGRCQGGFCSPVVTALIAAECGIAPEQVTKKGGSSRLTLGRTEEEQ</sequence>
<evidence type="ECO:0000313" key="3">
    <source>
        <dbReference type="EMBL" id="HIV00602.1"/>
    </source>
</evidence>
<feature type="domain" description="BFD-like [2Fe-2S]-binding" evidence="2">
    <location>
        <begin position="490"/>
        <end position="543"/>
    </location>
</feature>
<feature type="domain" description="FAD dependent oxidoreductase" evidence="1">
    <location>
        <begin position="86"/>
        <end position="441"/>
    </location>
</feature>